<evidence type="ECO:0000313" key="2">
    <source>
        <dbReference type="Proteomes" id="UP000274756"/>
    </source>
</evidence>
<gene>
    <name evidence="1" type="ORF">DME_LOCUS2573</name>
</gene>
<accession>A0A3P7PF12</accession>
<sequence>MKKMKFRQEGDDNIAANFGWLYHEGFRVRPCRKTFHFFFSVWQNLQLFFLLLSSNSSHHYWLSQLHIAVFMLRDTLDQFAQLLNADK</sequence>
<dbReference type="EMBL" id="UYYG01000068">
    <property type="protein sequence ID" value="VDN52600.1"/>
    <property type="molecule type" value="Genomic_DNA"/>
</dbReference>
<organism evidence="1 2">
    <name type="scientific">Dracunculus medinensis</name>
    <name type="common">Guinea worm</name>
    <dbReference type="NCBI Taxonomy" id="318479"/>
    <lineage>
        <taxon>Eukaryota</taxon>
        <taxon>Metazoa</taxon>
        <taxon>Ecdysozoa</taxon>
        <taxon>Nematoda</taxon>
        <taxon>Chromadorea</taxon>
        <taxon>Rhabditida</taxon>
        <taxon>Spirurina</taxon>
        <taxon>Dracunculoidea</taxon>
        <taxon>Dracunculidae</taxon>
        <taxon>Dracunculus</taxon>
    </lineage>
</organism>
<keyword evidence="2" id="KW-1185">Reference proteome</keyword>
<name>A0A3P7PF12_DRAME</name>
<dbReference type="AlphaFoldDB" id="A0A3P7PF12"/>
<proteinExistence type="predicted"/>
<reference evidence="1 2" key="1">
    <citation type="submission" date="2018-11" db="EMBL/GenBank/DDBJ databases">
        <authorList>
            <consortium name="Pathogen Informatics"/>
        </authorList>
    </citation>
    <scope>NUCLEOTIDE SEQUENCE [LARGE SCALE GENOMIC DNA]</scope>
</reference>
<dbReference type="Proteomes" id="UP000274756">
    <property type="component" value="Unassembled WGS sequence"/>
</dbReference>
<evidence type="ECO:0000313" key="1">
    <source>
        <dbReference type="EMBL" id="VDN52600.1"/>
    </source>
</evidence>
<protein>
    <submittedName>
        <fullName evidence="1">Uncharacterized protein</fullName>
    </submittedName>
</protein>